<evidence type="ECO:0000313" key="3">
    <source>
        <dbReference type="Proteomes" id="UP000198341"/>
    </source>
</evidence>
<dbReference type="InterPro" id="IPR021467">
    <property type="entry name" value="DUF3119"/>
</dbReference>
<sequence>MVSSSSSSSKSSFSKRKTTMIFSSSSSKSADAMMEAQQKLYGRTSLIKSFATTSSSSFSGRRRRRGSVATAASSSSSESSETKVIPGDYRIGATLIAISLFLGPVCHLWFPQCAIHAILGGFLSLQASRVRFRFSETDLDVVFIQPGESDGEAAKAETDSSGDNKLQGGGANKWSFESVQNWEFWFPGFPVLVYYKENQTREEGQPHFFPIIMDGKKLYEEMLTKMPKSVNEKPNPSEWNLLTAFKSTPVGRNIIEQMSEEQVKWCEETVGLPYFDEKK</sequence>
<dbReference type="eggNOG" id="ENOG502R1VP">
    <property type="taxonomic scope" value="Eukaryota"/>
</dbReference>
<dbReference type="Proteomes" id="UP000198341">
    <property type="component" value="Chromosome 13"/>
</dbReference>
<organism evidence="2 3">
    <name type="scientific">Bathycoccus prasinos</name>
    <dbReference type="NCBI Taxonomy" id="41875"/>
    <lineage>
        <taxon>Eukaryota</taxon>
        <taxon>Viridiplantae</taxon>
        <taxon>Chlorophyta</taxon>
        <taxon>Mamiellophyceae</taxon>
        <taxon>Mamiellales</taxon>
        <taxon>Bathycoccaceae</taxon>
        <taxon>Bathycoccus</taxon>
    </lineage>
</organism>
<dbReference type="EMBL" id="FO082266">
    <property type="protein sequence ID" value="CCO19190.1"/>
    <property type="molecule type" value="Genomic_DNA"/>
</dbReference>
<reference evidence="2 3" key="1">
    <citation type="submission" date="2011-10" db="EMBL/GenBank/DDBJ databases">
        <authorList>
            <person name="Genoscope - CEA"/>
        </authorList>
    </citation>
    <scope>NUCLEOTIDE SEQUENCE [LARGE SCALE GENOMIC DNA]</scope>
    <source>
        <strain evidence="2 3">RCC 1105</strain>
    </source>
</reference>
<dbReference type="KEGG" id="bpg:Bathy13g02790"/>
<feature type="compositionally biased region" description="Low complexity" evidence="1">
    <location>
        <begin position="67"/>
        <end position="82"/>
    </location>
</feature>
<dbReference type="GeneID" id="19012231"/>
<proteinExistence type="predicted"/>
<dbReference type="OrthoDB" id="1921626at2759"/>
<name>K8F2Y2_9CHLO</name>
<feature type="compositionally biased region" description="Low complexity" evidence="1">
    <location>
        <begin position="1"/>
        <end position="12"/>
    </location>
</feature>
<gene>
    <name evidence="2" type="ordered locus">Bathy13g02790</name>
</gene>
<dbReference type="PANTHER" id="PTHR35550">
    <property type="match status" value="1"/>
</dbReference>
<evidence type="ECO:0000313" key="2">
    <source>
        <dbReference type="EMBL" id="CCO19190.1"/>
    </source>
</evidence>
<evidence type="ECO:0000256" key="1">
    <source>
        <dbReference type="SAM" id="MobiDB-lite"/>
    </source>
</evidence>
<protein>
    <submittedName>
        <fullName evidence="2">Uncharacterized protein</fullName>
    </submittedName>
</protein>
<dbReference type="AlphaFoldDB" id="K8F2Y2"/>
<accession>K8F2Y2</accession>
<feature type="region of interest" description="Disordered" evidence="1">
    <location>
        <begin position="1"/>
        <end position="30"/>
    </location>
</feature>
<dbReference type="PANTHER" id="PTHR35550:SF2">
    <property type="entry name" value="OS05G0401200 PROTEIN"/>
    <property type="match status" value="1"/>
</dbReference>
<dbReference type="RefSeq" id="XP_007509387.1">
    <property type="nucleotide sequence ID" value="XM_007509325.1"/>
</dbReference>
<feature type="region of interest" description="Disordered" evidence="1">
    <location>
        <begin position="52"/>
        <end position="82"/>
    </location>
</feature>
<dbReference type="Pfam" id="PF11317">
    <property type="entry name" value="DUF3119"/>
    <property type="match status" value="1"/>
</dbReference>
<keyword evidence="3" id="KW-1185">Reference proteome</keyword>